<comment type="similarity">
    <text evidence="2 5">Belongs to the DegT/DnrJ/EryC1 family.</text>
</comment>
<dbReference type="SUPFAM" id="SSF53383">
    <property type="entry name" value="PLP-dependent transferases"/>
    <property type="match status" value="1"/>
</dbReference>
<dbReference type="InterPro" id="IPR015421">
    <property type="entry name" value="PyrdxlP-dep_Trfase_major"/>
</dbReference>
<evidence type="ECO:0000313" key="7">
    <source>
        <dbReference type="Proteomes" id="UP000260773"/>
    </source>
</evidence>
<dbReference type="PIRSF" id="PIRSF000390">
    <property type="entry name" value="PLP_StrS"/>
    <property type="match status" value="1"/>
</dbReference>
<dbReference type="GO" id="GO:0000271">
    <property type="term" value="P:polysaccharide biosynthetic process"/>
    <property type="evidence" value="ECO:0007669"/>
    <property type="project" value="TreeGrafter"/>
</dbReference>
<dbReference type="PANTHER" id="PTHR30244">
    <property type="entry name" value="TRANSAMINASE"/>
    <property type="match status" value="1"/>
</dbReference>
<evidence type="ECO:0000313" key="6">
    <source>
        <dbReference type="EMBL" id="RGB71386.1"/>
    </source>
</evidence>
<protein>
    <submittedName>
        <fullName evidence="6">DegT/DnrJ/EryC1/StrS family aminotransferase</fullName>
    </submittedName>
</protein>
<accession>A0A3E2TA74</accession>
<comment type="caution">
    <text evidence="6">The sequence shown here is derived from an EMBL/GenBank/DDBJ whole genome shotgun (WGS) entry which is preliminary data.</text>
</comment>
<dbReference type="InterPro" id="IPR015422">
    <property type="entry name" value="PyrdxlP-dep_Trfase_small"/>
</dbReference>
<feature type="modified residue" description="N6-(pyridoxal phosphate)lysine" evidence="4">
    <location>
        <position position="186"/>
    </location>
</feature>
<dbReference type="Gene3D" id="3.90.1150.10">
    <property type="entry name" value="Aspartate Aminotransferase, domain 1"/>
    <property type="match status" value="1"/>
</dbReference>
<sequence>MKIPFVTFKPLEKELDSELRNAFERVYKRSWYIEGIEDENFEKIFAEYCNSKYCVGVGNGLDALYLALRALGIKEGDEVLVPSNTYIATALAVTYAGATPVFVEPDIKTFNVNPERIENAITDKTRVIMPVHLYGQACDMDQIMDIAKRHNLYVIEDCAQAHGATYKGKVVGSFGDAAGFSFYPGKNLGALGDAGAAVTNNEEVAGKIRALGNYGSDYKYHHIMQGNNSRLDELQAAFLAAKLPHLGRINKERRQIADKYLNGIHNDAVILPYVPEYAEPVWHIFGIRCKRRDELEKYLNDAGIGTNKHYPIPMHLQECYKNLGFKRGDFPISEEISATELSIPMYYGMTDEEIQYVIDKVNDFR</sequence>
<dbReference type="GO" id="GO:0030170">
    <property type="term" value="F:pyridoxal phosphate binding"/>
    <property type="evidence" value="ECO:0007669"/>
    <property type="project" value="UniProtKB-ARBA"/>
</dbReference>
<evidence type="ECO:0000256" key="1">
    <source>
        <dbReference type="ARBA" id="ARBA00022898"/>
    </source>
</evidence>
<evidence type="ECO:0000256" key="2">
    <source>
        <dbReference type="ARBA" id="ARBA00037999"/>
    </source>
</evidence>
<dbReference type="FunFam" id="3.40.640.10:FF:000089">
    <property type="entry name" value="Aminotransferase, DegT/DnrJ/EryC1/StrS family"/>
    <property type="match status" value="1"/>
</dbReference>
<dbReference type="PANTHER" id="PTHR30244:SF36">
    <property type="entry name" value="3-OXO-GLUCOSE-6-PHOSPHATE:GLUTAMATE AMINOTRANSFERASE"/>
    <property type="match status" value="1"/>
</dbReference>
<dbReference type="Gene3D" id="3.40.640.10">
    <property type="entry name" value="Type I PLP-dependent aspartate aminotransferase-like (Major domain)"/>
    <property type="match status" value="1"/>
</dbReference>
<gene>
    <name evidence="6" type="ORF">DW070_17340</name>
</gene>
<dbReference type="EMBL" id="QVEP01000101">
    <property type="protein sequence ID" value="RGB71386.1"/>
    <property type="molecule type" value="Genomic_DNA"/>
</dbReference>
<evidence type="ECO:0000256" key="3">
    <source>
        <dbReference type="PIRSR" id="PIRSR000390-1"/>
    </source>
</evidence>
<keyword evidence="6" id="KW-0808">Transferase</keyword>
<name>A0A3E2TA74_9FIRM</name>
<dbReference type="Pfam" id="PF01041">
    <property type="entry name" value="DegT_DnrJ_EryC1"/>
    <property type="match status" value="1"/>
</dbReference>
<evidence type="ECO:0000256" key="4">
    <source>
        <dbReference type="PIRSR" id="PIRSR000390-2"/>
    </source>
</evidence>
<evidence type="ECO:0000256" key="5">
    <source>
        <dbReference type="RuleBase" id="RU004508"/>
    </source>
</evidence>
<keyword evidence="6" id="KW-0032">Aminotransferase</keyword>
<organism evidence="6 7">
    <name type="scientific">Coprococcus catus</name>
    <dbReference type="NCBI Taxonomy" id="116085"/>
    <lineage>
        <taxon>Bacteria</taxon>
        <taxon>Bacillati</taxon>
        <taxon>Bacillota</taxon>
        <taxon>Clostridia</taxon>
        <taxon>Lachnospirales</taxon>
        <taxon>Lachnospiraceae</taxon>
        <taxon>Coprococcus</taxon>
    </lineage>
</organism>
<dbReference type="CDD" id="cd00616">
    <property type="entry name" value="AHBA_syn"/>
    <property type="match status" value="1"/>
</dbReference>
<dbReference type="AlphaFoldDB" id="A0A3E2TA74"/>
<proteinExistence type="inferred from homology"/>
<dbReference type="InterPro" id="IPR000653">
    <property type="entry name" value="DegT/StrS_aminotransferase"/>
</dbReference>
<reference evidence="6 7" key="1">
    <citation type="submission" date="2018-08" db="EMBL/GenBank/DDBJ databases">
        <title>A genome reference for cultivated species of the human gut microbiota.</title>
        <authorList>
            <person name="Zou Y."/>
            <person name="Xue W."/>
            <person name="Luo G."/>
        </authorList>
    </citation>
    <scope>NUCLEOTIDE SEQUENCE [LARGE SCALE GENOMIC DNA]</scope>
    <source>
        <strain evidence="6 7">AF45-17</strain>
    </source>
</reference>
<feature type="active site" description="Proton acceptor" evidence="3">
    <location>
        <position position="186"/>
    </location>
</feature>
<keyword evidence="1 4" id="KW-0663">Pyridoxal phosphate</keyword>
<dbReference type="GO" id="GO:0008483">
    <property type="term" value="F:transaminase activity"/>
    <property type="evidence" value="ECO:0007669"/>
    <property type="project" value="UniProtKB-KW"/>
</dbReference>
<dbReference type="InterPro" id="IPR015424">
    <property type="entry name" value="PyrdxlP-dep_Trfase"/>
</dbReference>
<dbReference type="Proteomes" id="UP000260773">
    <property type="component" value="Unassembled WGS sequence"/>
</dbReference>